<dbReference type="OrthoDB" id="3599883at2759"/>
<proteinExistence type="predicted"/>
<accession>A0A8E2JZH0</accession>
<gene>
    <name evidence="2" type="ORF">AOQ84DRAFT_370344</name>
</gene>
<feature type="region of interest" description="Disordered" evidence="1">
    <location>
        <begin position="287"/>
        <end position="306"/>
    </location>
</feature>
<feature type="compositionally biased region" description="Polar residues" evidence="1">
    <location>
        <begin position="131"/>
        <end position="148"/>
    </location>
</feature>
<dbReference type="AlphaFoldDB" id="A0A8E2JZH0"/>
<dbReference type="InterPro" id="IPR024368">
    <property type="entry name" value="Ecl1/2/3"/>
</dbReference>
<name>A0A8E2JZH0_9PEZI</name>
<feature type="region of interest" description="Disordered" evidence="1">
    <location>
        <begin position="174"/>
        <end position="237"/>
    </location>
</feature>
<reference evidence="2 3" key="1">
    <citation type="journal article" date="2016" name="Nat. Commun.">
        <title>Ectomycorrhizal ecology is imprinted in the genome of the dominant symbiotic fungus Cenococcum geophilum.</title>
        <authorList>
            <consortium name="DOE Joint Genome Institute"/>
            <person name="Peter M."/>
            <person name="Kohler A."/>
            <person name="Ohm R.A."/>
            <person name="Kuo A."/>
            <person name="Krutzmann J."/>
            <person name="Morin E."/>
            <person name="Arend M."/>
            <person name="Barry K.W."/>
            <person name="Binder M."/>
            <person name="Choi C."/>
            <person name="Clum A."/>
            <person name="Copeland A."/>
            <person name="Grisel N."/>
            <person name="Haridas S."/>
            <person name="Kipfer T."/>
            <person name="LaButti K."/>
            <person name="Lindquist E."/>
            <person name="Lipzen A."/>
            <person name="Maire R."/>
            <person name="Meier B."/>
            <person name="Mihaltcheva S."/>
            <person name="Molinier V."/>
            <person name="Murat C."/>
            <person name="Poggeler S."/>
            <person name="Quandt C.A."/>
            <person name="Sperisen C."/>
            <person name="Tritt A."/>
            <person name="Tisserant E."/>
            <person name="Crous P.W."/>
            <person name="Henrissat B."/>
            <person name="Nehls U."/>
            <person name="Egli S."/>
            <person name="Spatafora J.W."/>
            <person name="Grigoriev I.V."/>
            <person name="Martin F.M."/>
        </authorList>
    </citation>
    <scope>NUCLEOTIDE SEQUENCE [LARGE SCALE GENOMIC DNA]</scope>
    <source>
        <strain evidence="2 3">CBS 207.34</strain>
    </source>
</reference>
<feature type="compositionally biased region" description="Basic and acidic residues" evidence="1">
    <location>
        <begin position="40"/>
        <end position="49"/>
    </location>
</feature>
<evidence type="ECO:0000313" key="2">
    <source>
        <dbReference type="EMBL" id="OCL15464.1"/>
    </source>
</evidence>
<feature type="compositionally biased region" description="Low complexity" evidence="1">
    <location>
        <begin position="191"/>
        <end position="205"/>
    </location>
</feature>
<protein>
    <recommendedName>
        <fullName evidence="4">Life-span regulatory factor domain-containing protein</fullName>
    </recommendedName>
</protein>
<feature type="compositionally biased region" description="Polar residues" evidence="1">
    <location>
        <begin position="206"/>
        <end position="219"/>
    </location>
</feature>
<keyword evidence="3" id="KW-1185">Reference proteome</keyword>
<sequence length="306" mass="32960">MATHQLRPSAHPKKPLPAHARPSKPAPPSKRANSHGANKGGHEAAQHTEEDLEDEESMATSFLQYCTTCEKQIVVPNNSALYCSESCRKKDNEKILSYSLEHSPPPTPFSSFSFFEDLPVRDIVAPRSPTAAPSQRSSCAFSEASSEDNALAGDERLKRDSEASRYLRQFQSATATAETCGRQTRPRYNRSSTSMATMSAAPSLSHTPASSVSVSMPYTPSNRPLPPRNNPHSSSYGSRSIDLVMPLTAATTASTSLGQYSLKSAASSRTSIGAVEGEILYEKKPTIPTVSPANGSLKQLFASTPR</sequence>
<organism evidence="2 3">
    <name type="scientific">Glonium stellatum</name>
    <dbReference type="NCBI Taxonomy" id="574774"/>
    <lineage>
        <taxon>Eukaryota</taxon>
        <taxon>Fungi</taxon>
        <taxon>Dikarya</taxon>
        <taxon>Ascomycota</taxon>
        <taxon>Pezizomycotina</taxon>
        <taxon>Dothideomycetes</taxon>
        <taxon>Pleosporomycetidae</taxon>
        <taxon>Gloniales</taxon>
        <taxon>Gloniaceae</taxon>
        <taxon>Glonium</taxon>
    </lineage>
</organism>
<dbReference type="Proteomes" id="UP000250140">
    <property type="component" value="Unassembled WGS sequence"/>
</dbReference>
<evidence type="ECO:0008006" key="4">
    <source>
        <dbReference type="Google" id="ProtNLM"/>
    </source>
</evidence>
<dbReference type="Pfam" id="PF12855">
    <property type="entry name" value="Ecl1"/>
    <property type="match status" value="1"/>
</dbReference>
<evidence type="ECO:0000256" key="1">
    <source>
        <dbReference type="SAM" id="MobiDB-lite"/>
    </source>
</evidence>
<feature type="region of interest" description="Disordered" evidence="1">
    <location>
        <begin position="126"/>
        <end position="159"/>
    </location>
</feature>
<feature type="region of interest" description="Disordered" evidence="1">
    <location>
        <begin position="1"/>
        <end position="57"/>
    </location>
</feature>
<evidence type="ECO:0000313" key="3">
    <source>
        <dbReference type="Proteomes" id="UP000250140"/>
    </source>
</evidence>
<dbReference type="EMBL" id="KV748445">
    <property type="protein sequence ID" value="OCL15464.1"/>
    <property type="molecule type" value="Genomic_DNA"/>
</dbReference>
<feature type="compositionally biased region" description="Polar residues" evidence="1">
    <location>
        <begin position="288"/>
        <end position="306"/>
    </location>
</feature>